<accession>A0A3A4P8E1</accession>
<evidence type="ECO:0000313" key="2">
    <source>
        <dbReference type="Proteomes" id="UP000265882"/>
    </source>
</evidence>
<name>A0A3A4P8E1_ABYX5</name>
<evidence type="ECO:0000313" key="1">
    <source>
        <dbReference type="EMBL" id="RJP24201.1"/>
    </source>
</evidence>
<dbReference type="Proteomes" id="UP000265882">
    <property type="component" value="Unassembled WGS sequence"/>
</dbReference>
<dbReference type="AlphaFoldDB" id="A0A3A4P8E1"/>
<protein>
    <submittedName>
        <fullName evidence="1">Uncharacterized protein</fullName>
    </submittedName>
</protein>
<proteinExistence type="predicted"/>
<dbReference type="EMBL" id="QZKU01000039">
    <property type="protein sequence ID" value="RJP24201.1"/>
    <property type="molecule type" value="Genomic_DNA"/>
</dbReference>
<sequence>MIGFVIDVPVMYAFLDELFLFLMKKASTLAVKNVIMEPIGSLFKCNLCADFQIVIYPHRLSEKLFTEAGKLNVGAIYKANDNKVLRDGVLMRPRKEEKFSQLLQKV</sequence>
<gene>
    <name evidence="1" type="ORF">C4520_04745</name>
</gene>
<organism evidence="1 2">
    <name type="scientific">Abyssobacteria bacterium (strain SURF_5)</name>
    <dbReference type="NCBI Taxonomy" id="2093360"/>
    <lineage>
        <taxon>Bacteria</taxon>
        <taxon>Pseudomonadati</taxon>
        <taxon>Candidatus Hydrogenedentota</taxon>
        <taxon>Candidatus Abyssobacteria</taxon>
    </lineage>
</organism>
<reference evidence="1 2" key="1">
    <citation type="journal article" date="2017" name="ISME J.">
        <title>Energy and carbon metabolisms in a deep terrestrial subsurface fluid microbial community.</title>
        <authorList>
            <person name="Momper L."/>
            <person name="Jungbluth S.P."/>
            <person name="Lee M.D."/>
            <person name="Amend J.P."/>
        </authorList>
    </citation>
    <scope>NUCLEOTIDE SEQUENCE [LARGE SCALE GENOMIC DNA]</scope>
    <source>
        <strain evidence="1">SURF_5</strain>
    </source>
</reference>
<comment type="caution">
    <text evidence="1">The sequence shown here is derived from an EMBL/GenBank/DDBJ whole genome shotgun (WGS) entry which is preliminary data.</text>
</comment>